<accession>A0A1F8GCJ1</accession>
<keyword evidence="1" id="KW-0472">Membrane</keyword>
<evidence type="ECO:0000313" key="2">
    <source>
        <dbReference type="EMBL" id="OGN23001.1"/>
    </source>
</evidence>
<evidence type="ECO:0000313" key="3">
    <source>
        <dbReference type="Proteomes" id="UP000178227"/>
    </source>
</evidence>
<organism evidence="2 3">
    <name type="scientific">Candidatus Yanofskybacteria bacterium RIFCSPLOWO2_01_FULL_42_49</name>
    <dbReference type="NCBI Taxonomy" id="1802694"/>
    <lineage>
        <taxon>Bacteria</taxon>
        <taxon>Candidatus Yanofskyibacteriota</taxon>
    </lineage>
</organism>
<dbReference type="AlphaFoldDB" id="A0A1F8GCJ1"/>
<protein>
    <submittedName>
        <fullName evidence="2">Uncharacterized protein</fullName>
    </submittedName>
</protein>
<keyword evidence="1" id="KW-1133">Transmembrane helix</keyword>
<dbReference type="Proteomes" id="UP000178227">
    <property type="component" value="Unassembled WGS sequence"/>
</dbReference>
<evidence type="ECO:0000256" key="1">
    <source>
        <dbReference type="SAM" id="Phobius"/>
    </source>
</evidence>
<proteinExistence type="predicted"/>
<comment type="caution">
    <text evidence="2">The sequence shown here is derived from an EMBL/GenBank/DDBJ whole genome shotgun (WGS) entry which is preliminary data.</text>
</comment>
<dbReference type="EMBL" id="MGKI01000006">
    <property type="protein sequence ID" value="OGN23001.1"/>
    <property type="molecule type" value="Genomic_DNA"/>
</dbReference>
<reference evidence="2 3" key="1">
    <citation type="journal article" date="2016" name="Nat. Commun.">
        <title>Thousands of microbial genomes shed light on interconnected biogeochemical processes in an aquifer system.</title>
        <authorList>
            <person name="Anantharaman K."/>
            <person name="Brown C.T."/>
            <person name="Hug L.A."/>
            <person name="Sharon I."/>
            <person name="Castelle C.J."/>
            <person name="Probst A.J."/>
            <person name="Thomas B.C."/>
            <person name="Singh A."/>
            <person name="Wilkins M.J."/>
            <person name="Karaoz U."/>
            <person name="Brodie E.L."/>
            <person name="Williams K.H."/>
            <person name="Hubbard S.S."/>
            <person name="Banfield J.F."/>
        </authorList>
    </citation>
    <scope>NUCLEOTIDE SEQUENCE [LARGE SCALE GENOMIC DNA]</scope>
</reference>
<gene>
    <name evidence="2" type="ORF">A2918_02615</name>
</gene>
<keyword evidence="1" id="KW-0812">Transmembrane</keyword>
<dbReference type="STRING" id="1802694.A2918_02615"/>
<sequence>MNKKNRIYIIITGVVAITLIWLSQSNKNLRPELESLSGANSINNTVDKPVDTVEGTLWRSDDDAKGNLMLVTSDAIIYIRTSRDFNELVSKNVVVSIDGTSDNFTLLNIEKNLAKDGFIQTN</sequence>
<name>A0A1F8GCJ1_9BACT</name>
<feature type="transmembrane region" description="Helical" evidence="1">
    <location>
        <begin position="7"/>
        <end position="23"/>
    </location>
</feature>